<evidence type="ECO:0000259" key="1">
    <source>
        <dbReference type="Pfam" id="PF07110"/>
    </source>
</evidence>
<protein>
    <submittedName>
        <fullName evidence="2">EthD family reductase</fullName>
    </submittedName>
</protein>
<dbReference type="EMBL" id="JAAAMV010000009">
    <property type="protein sequence ID" value="NBD25020.1"/>
    <property type="molecule type" value="Genomic_DNA"/>
</dbReference>
<dbReference type="RefSeq" id="WP_161743823.1">
    <property type="nucleotide sequence ID" value="NZ_JAAAMV010000009.1"/>
</dbReference>
<dbReference type="PANTHER" id="PTHR40260">
    <property type="entry name" value="BLR8190 PROTEIN"/>
    <property type="match status" value="1"/>
</dbReference>
<dbReference type="NCBIfam" id="TIGR02118">
    <property type="entry name" value="EthD family reductase"/>
    <property type="match status" value="1"/>
</dbReference>
<comment type="caution">
    <text evidence="2">The sequence shown here is derived from an EMBL/GenBank/DDBJ whole genome shotgun (WGS) entry which is preliminary data.</text>
</comment>
<dbReference type="InterPro" id="IPR009799">
    <property type="entry name" value="EthD_dom"/>
</dbReference>
<gene>
    <name evidence="2" type="ORF">GT019_14140</name>
</gene>
<dbReference type="SUPFAM" id="SSF54909">
    <property type="entry name" value="Dimeric alpha+beta barrel"/>
    <property type="match status" value="1"/>
</dbReference>
<feature type="domain" description="EthD" evidence="1">
    <location>
        <begin position="14"/>
        <end position="88"/>
    </location>
</feature>
<dbReference type="Pfam" id="PF07110">
    <property type="entry name" value="EthD"/>
    <property type="match status" value="1"/>
</dbReference>
<dbReference type="Proteomes" id="UP000665561">
    <property type="component" value="Unassembled WGS sequence"/>
</dbReference>
<proteinExistence type="predicted"/>
<accession>A0ABW9XQV4</accession>
<sequence length="100" mass="11463">MAKMIVLYEQPKNLEAFENYYFDVHIPLVQQIPGVQSVSIHRVKQSLYTDRELYLVVEIAFEHLEALNQGMATAEGEAVQNDPQNFIAFLHSPPAIYIVE</sequence>
<organism evidence="2 3">
    <name type="scientific">Paenibacillus glycinis</name>
    <dbReference type="NCBI Taxonomy" id="2697035"/>
    <lineage>
        <taxon>Bacteria</taxon>
        <taxon>Bacillati</taxon>
        <taxon>Bacillota</taxon>
        <taxon>Bacilli</taxon>
        <taxon>Bacillales</taxon>
        <taxon>Paenibacillaceae</taxon>
        <taxon>Paenibacillus</taxon>
    </lineage>
</organism>
<reference evidence="2 3" key="1">
    <citation type="submission" date="2020-01" db="EMBL/GenBank/DDBJ databases">
        <title>Paenibacillus soybeanensis sp. nov. isolated from the nodules of soybean (Glycine max(L.) Merr).</title>
        <authorList>
            <person name="Wang H."/>
        </authorList>
    </citation>
    <scope>NUCLEOTIDE SEQUENCE [LARGE SCALE GENOMIC DNA]</scope>
    <source>
        <strain evidence="2 3">T1</strain>
    </source>
</reference>
<dbReference type="Gene3D" id="3.30.70.100">
    <property type="match status" value="1"/>
</dbReference>
<name>A0ABW9XQV4_9BACL</name>
<evidence type="ECO:0000313" key="3">
    <source>
        <dbReference type="Proteomes" id="UP000665561"/>
    </source>
</evidence>
<dbReference type="InterPro" id="IPR011008">
    <property type="entry name" value="Dimeric_a/b-barrel"/>
</dbReference>
<evidence type="ECO:0000313" key="2">
    <source>
        <dbReference type="EMBL" id="NBD25020.1"/>
    </source>
</evidence>
<dbReference type="PANTHER" id="PTHR40260:SF2">
    <property type="entry name" value="BLR8190 PROTEIN"/>
    <property type="match status" value="1"/>
</dbReference>
<keyword evidence="3" id="KW-1185">Reference proteome</keyword>